<keyword evidence="2" id="KW-0560">Oxidoreductase</keyword>
<dbReference type="Pfam" id="PF13561">
    <property type="entry name" value="adh_short_C2"/>
    <property type="match status" value="1"/>
</dbReference>
<evidence type="ECO:0000256" key="1">
    <source>
        <dbReference type="ARBA" id="ARBA00006484"/>
    </source>
</evidence>
<organism evidence="4 6">
    <name type="scientific">Devosia psychrophila</name>
    <dbReference type="NCBI Taxonomy" id="728005"/>
    <lineage>
        <taxon>Bacteria</taxon>
        <taxon>Pseudomonadati</taxon>
        <taxon>Pseudomonadota</taxon>
        <taxon>Alphaproteobacteria</taxon>
        <taxon>Hyphomicrobiales</taxon>
        <taxon>Devosiaceae</taxon>
        <taxon>Devosia</taxon>
    </lineage>
</organism>
<dbReference type="SUPFAM" id="SSF51735">
    <property type="entry name" value="NAD(P)-binding Rossmann-fold domains"/>
    <property type="match status" value="1"/>
</dbReference>
<accession>A0A0F5Q0A8</accession>
<proteinExistence type="inferred from homology"/>
<dbReference type="CDD" id="cd05233">
    <property type="entry name" value="SDR_c"/>
    <property type="match status" value="1"/>
</dbReference>
<dbReference type="NCBIfam" id="NF005559">
    <property type="entry name" value="PRK07231.1"/>
    <property type="match status" value="1"/>
</dbReference>
<dbReference type="PANTHER" id="PTHR24321:SF8">
    <property type="entry name" value="ESTRADIOL 17-BETA-DEHYDROGENASE 8-RELATED"/>
    <property type="match status" value="1"/>
</dbReference>
<dbReference type="STRING" id="728005.SAMN04488059_12440"/>
<dbReference type="AlphaFoldDB" id="A0A0F5Q0A8"/>
<dbReference type="OrthoDB" id="7930933at2"/>
<reference evidence="4 6" key="2">
    <citation type="submission" date="2016-10" db="EMBL/GenBank/DDBJ databases">
        <authorList>
            <person name="de Groot N.N."/>
        </authorList>
    </citation>
    <scope>NUCLEOTIDE SEQUENCE [LARGE SCALE GENOMIC DNA]</scope>
    <source>
        <strain evidence="4 6">CGMCC 1.10210</strain>
    </source>
</reference>
<dbReference type="PANTHER" id="PTHR24321">
    <property type="entry name" value="DEHYDROGENASES, SHORT CHAIN"/>
    <property type="match status" value="1"/>
</dbReference>
<comment type="similarity">
    <text evidence="1">Belongs to the short-chain dehydrogenases/reductases (SDR) family.</text>
</comment>
<dbReference type="RefSeq" id="WP_046170524.1">
    <property type="nucleotide sequence ID" value="NZ_FOMB01000024.1"/>
</dbReference>
<evidence type="ECO:0000256" key="2">
    <source>
        <dbReference type="ARBA" id="ARBA00023002"/>
    </source>
</evidence>
<evidence type="ECO:0000313" key="3">
    <source>
        <dbReference type="EMBL" id="KKC33509.1"/>
    </source>
</evidence>
<dbReference type="PRINTS" id="PR00080">
    <property type="entry name" value="SDRFAMILY"/>
</dbReference>
<name>A0A0F5Q0A8_9HYPH</name>
<dbReference type="EMBL" id="LAPV01000090">
    <property type="protein sequence ID" value="KKC33509.1"/>
    <property type="molecule type" value="Genomic_DNA"/>
</dbReference>
<keyword evidence="5" id="KW-1185">Reference proteome</keyword>
<dbReference type="InterPro" id="IPR036291">
    <property type="entry name" value="NAD(P)-bd_dom_sf"/>
</dbReference>
<protein>
    <submittedName>
        <fullName evidence="4">NAD(P)-dependent dehydrogenase, short-chain alcohol dehydrogenase family</fullName>
    </submittedName>
</protein>
<dbReference type="GO" id="GO:0016491">
    <property type="term" value="F:oxidoreductase activity"/>
    <property type="evidence" value="ECO:0007669"/>
    <property type="project" value="UniProtKB-KW"/>
</dbReference>
<reference evidence="3 5" key="1">
    <citation type="submission" date="2015-03" db="EMBL/GenBank/DDBJ databases">
        <authorList>
            <person name="Lepp D."/>
            <person name="Hassan Y.I."/>
            <person name="Li X.-Z."/>
            <person name="Zhou T."/>
        </authorList>
    </citation>
    <scope>NUCLEOTIDE SEQUENCE [LARGE SCALE GENOMIC DNA]</scope>
    <source>
        <strain evidence="3 5">Cr7-05</strain>
    </source>
</reference>
<dbReference type="Gene3D" id="3.40.50.720">
    <property type="entry name" value="NAD(P)-binding Rossmann-like Domain"/>
    <property type="match status" value="1"/>
</dbReference>
<dbReference type="PROSITE" id="PS00061">
    <property type="entry name" value="ADH_SHORT"/>
    <property type="match status" value="1"/>
</dbReference>
<dbReference type="PATRIC" id="fig|728005.3.peg.4364"/>
<dbReference type="Proteomes" id="UP000182258">
    <property type="component" value="Unassembled WGS sequence"/>
</dbReference>
<dbReference type="Proteomes" id="UP000033519">
    <property type="component" value="Unassembled WGS sequence"/>
</dbReference>
<evidence type="ECO:0000313" key="6">
    <source>
        <dbReference type="Proteomes" id="UP000182258"/>
    </source>
</evidence>
<dbReference type="EMBL" id="FOMB01000024">
    <property type="protein sequence ID" value="SFD15655.1"/>
    <property type="molecule type" value="Genomic_DNA"/>
</dbReference>
<dbReference type="FunFam" id="3.40.50.720:FF:000084">
    <property type="entry name" value="Short-chain dehydrogenase reductase"/>
    <property type="match status" value="1"/>
</dbReference>
<dbReference type="InterPro" id="IPR020904">
    <property type="entry name" value="Sc_DH/Rdtase_CS"/>
</dbReference>
<evidence type="ECO:0000313" key="5">
    <source>
        <dbReference type="Proteomes" id="UP000033519"/>
    </source>
</evidence>
<dbReference type="PRINTS" id="PR00081">
    <property type="entry name" value="GDHRDH"/>
</dbReference>
<evidence type="ECO:0000313" key="4">
    <source>
        <dbReference type="EMBL" id="SFD15655.1"/>
    </source>
</evidence>
<gene>
    <name evidence="4" type="ORF">SAMN04488059_12440</name>
    <name evidence="3" type="ORF">WH91_08250</name>
</gene>
<dbReference type="InterPro" id="IPR002347">
    <property type="entry name" value="SDR_fam"/>
</dbReference>
<sequence>MRMQDMVAVVTGGAGGMGRATALLFAREGASVVVGDVDAQGGASLIAEAAQSGLNVSFLLTDVSREADVANLIAKAETDHGRLDTIFNNAGIEQPVTASDAISEQLFERVIDINLKGTFFGCKHALPALLRNGGGTIVNNSSVSAFANVGGNLSYAASKGAIMSMTRVIAIEYAARNIRCNAINPGVIDTGMNQRNMQLAEDPAALEQKWRSITPLGRMGTGDEIGEAVLFLATKQSSFVTGIGLVIDGGRIAT</sequence>